<dbReference type="EMBL" id="WIGN01000009">
    <property type="protein sequence ID" value="KAF6819520.1"/>
    <property type="molecule type" value="Genomic_DNA"/>
</dbReference>
<organism evidence="3 4">
    <name type="scientific">Colletotrichum sojae</name>
    <dbReference type="NCBI Taxonomy" id="2175907"/>
    <lineage>
        <taxon>Eukaryota</taxon>
        <taxon>Fungi</taxon>
        <taxon>Dikarya</taxon>
        <taxon>Ascomycota</taxon>
        <taxon>Pezizomycotina</taxon>
        <taxon>Sordariomycetes</taxon>
        <taxon>Hypocreomycetidae</taxon>
        <taxon>Glomerellales</taxon>
        <taxon>Glomerellaceae</taxon>
        <taxon>Colletotrichum</taxon>
        <taxon>Colletotrichum orchidearum species complex</taxon>
    </lineage>
</organism>
<keyword evidence="2" id="KW-1133">Transmembrane helix</keyword>
<evidence type="ECO:0008006" key="5">
    <source>
        <dbReference type="Google" id="ProtNLM"/>
    </source>
</evidence>
<name>A0A8H6JUP1_9PEZI</name>
<gene>
    <name evidence="3" type="ORF">CSOJ01_01263</name>
</gene>
<protein>
    <recommendedName>
        <fullName evidence="5">MCM2/3/5 family protein</fullName>
    </recommendedName>
</protein>
<evidence type="ECO:0000256" key="1">
    <source>
        <dbReference type="SAM" id="MobiDB-lite"/>
    </source>
</evidence>
<sequence>MAESDHSRIPFSLHPVPEAEEAHLLDSQTNDDSGLPPVQRPLSSSSIFRRDGYRSMPSGSVDFSQLDGATQDQHTRQTETSGPHQRDPLGISVKGVMNRMSFARVPVGSKSSTPSTPRSTQGLFSSPESETTSPRRAETGQTTLSPKPDQRLISPLQSPTTYPNTSATVAAPGRKPPMPWDDPPTEHGPWHATFEEDGDIGRATPTKDDSRQQTKSVGSDRPEKSQTRSDLDLEDHDYMDDETFYQRFSQPPSYCDSRKDVHRRRANWLSISIIALSIYSTGMSCLWFIVAIVQPRWGTGISSSSGMAPSTATMVCAILAKTIEISFVTVFVAFIGQVLTRRSFVKKSQGMTLAEMTMRNWVIQPGFMITHWETLPYAAVTFLGAVSLIATIASTFYTTASDVMVSPKLKYGGWDNKEIRGHVLASYANTLFTQSTCPTPLRRVDEDHGAIACLDIQHAGQSYRNLMSFMTVWDEINRNGTGASLDMSQRPVGTTLLYDNTTLTSAWIKTEFSNATAHFENTGRVINNVTLAMPHPGVYDAATNPVNGILQPNDLSGVGEYSLKASVVSPVINVMCVNMAQDELSPLVYTEWPNSRKENTTVEGQKTGSAGWDEEVPVYSETEWLNRTVVDDVFRWGEEYGRRPPVFQLFPADYNTITNTSVYLGDAIYLLAKSPKVTQYTLCEMRSWVTPYCSTHFNISGTAGSHMRAHCEDADDADSYIKSVPDVTPEKPDGDWRHVADRWRTSMDINGGTVNNNASNARTITQFILTEGKLSSVLPSMAEALAVFASTTLIIGSMGSPFVHYWGYQTMQLGEPGALAPFNATIRTQEYTSAHEYEWQNVFYVVLALVFAINVFCLGYFLSRSGLVTDYTEPQNLFALAVNSPPSEQLKGSCGGGPIKRDLVVPWRVAYAKGPNHYFFEEANSRPWRGRYSTQDLSADAEYRQAKERSSYKRLSTSRTWL</sequence>
<feature type="region of interest" description="Disordered" evidence="1">
    <location>
        <begin position="1"/>
        <end position="235"/>
    </location>
</feature>
<feature type="compositionally biased region" description="Polar residues" evidence="1">
    <location>
        <begin position="121"/>
        <end position="132"/>
    </location>
</feature>
<feature type="transmembrane region" description="Helical" evidence="2">
    <location>
        <begin position="842"/>
        <end position="862"/>
    </location>
</feature>
<proteinExistence type="predicted"/>
<dbReference type="Proteomes" id="UP000652219">
    <property type="component" value="Unassembled WGS sequence"/>
</dbReference>
<reference evidence="3 4" key="1">
    <citation type="journal article" date="2020" name="Phytopathology">
        <title>Genome Sequence Resources of Colletotrichum truncatum, C. plurivorum, C. musicola, and C. sojae: Four Species Pathogenic to Soybean (Glycine max).</title>
        <authorList>
            <person name="Rogerio F."/>
            <person name="Boufleur T.R."/>
            <person name="Ciampi-Guillardi M."/>
            <person name="Sukno S.A."/>
            <person name="Thon M.R."/>
            <person name="Massola Junior N.S."/>
            <person name="Baroncelli R."/>
        </authorList>
    </citation>
    <scope>NUCLEOTIDE SEQUENCE [LARGE SCALE GENOMIC DNA]</scope>
    <source>
        <strain evidence="3 4">LFN0009</strain>
    </source>
</reference>
<feature type="compositionally biased region" description="Polar residues" evidence="1">
    <location>
        <begin position="57"/>
        <end position="83"/>
    </location>
</feature>
<feature type="compositionally biased region" description="Basic and acidic residues" evidence="1">
    <location>
        <begin position="205"/>
        <end position="231"/>
    </location>
</feature>
<comment type="caution">
    <text evidence="3">The sequence shown here is derived from an EMBL/GenBank/DDBJ whole genome shotgun (WGS) entry which is preliminary data.</text>
</comment>
<feature type="transmembrane region" description="Helical" evidence="2">
    <location>
        <begin position="377"/>
        <end position="397"/>
    </location>
</feature>
<keyword evidence="4" id="KW-1185">Reference proteome</keyword>
<accession>A0A8H6JUP1</accession>
<keyword evidence="2" id="KW-0812">Transmembrane</keyword>
<feature type="transmembrane region" description="Helical" evidence="2">
    <location>
        <begin position="268"/>
        <end position="292"/>
    </location>
</feature>
<keyword evidence="2" id="KW-0472">Membrane</keyword>
<feature type="transmembrane region" description="Helical" evidence="2">
    <location>
        <begin position="312"/>
        <end position="339"/>
    </location>
</feature>
<feature type="compositionally biased region" description="Low complexity" evidence="1">
    <location>
        <begin position="109"/>
        <end position="120"/>
    </location>
</feature>
<evidence type="ECO:0000313" key="3">
    <source>
        <dbReference type="EMBL" id="KAF6819520.1"/>
    </source>
</evidence>
<dbReference type="AlphaFoldDB" id="A0A8H6JUP1"/>
<evidence type="ECO:0000313" key="4">
    <source>
        <dbReference type="Proteomes" id="UP000652219"/>
    </source>
</evidence>
<feature type="compositionally biased region" description="Polar residues" evidence="1">
    <location>
        <begin position="155"/>
        <end position="168"/>
    </location>
</feature>
<evidence type="ECO:0000256" key="2">
    <source>
        <dbReference type="SAM" id="Phobius"/>
    </source>
</evidence>